<organism evidence="1">
    <name type="scientific">Anguilla anguilla</name>
    <name type="common">European freshwater eel</name>
    <name type="synonym">Muraena anguilla</name>
    <dbReference type="NCBI Taxonomy" id="7936"/>
    <lineage>
        <taxon>Eukaryota</taxon>
        <taxon>Metazoa</taxon>
        <taxon>Chordata</taxon>
        <taxon>Craniata</taxon>
        <taxon>Vertebrata</taxon>
        <taxon>Euteleostomi</taxon>
        <taxon>Actinopterygii</taxon>
        <taxon>Neopterygii</taxon>
        <taxon>Teleostei</taxon>
        <taxon>Anguilliformes</taxon>
        <taxon>Anguillidae</taxon>
        <taxon>Anguilla</taxon>
    </lineage>
</organism>
<name>A0A0E9S998_ANGAN</name>
<accession>A0A0E9S998</accession>
<dbReference type="AlphaFoldDB" id="A0A0E9S998"/>
<reference evidence="1" key="2">
    <citation type="journal article" date="2015" name="Fish Shellfish Immunol.">
        <title>Early steps in the European eel (Anguilla anguilla)-Vibrio vulnificus interaction in the gills: Role of the RtxA13 toxin.</title>
        <authorList>
            <person name="Callol A."/>
            <person name="Pajuelo D."/>
            <person name="Ebbesson L."/>
            <person name="Teles M."/>
            <person name="MacKenzie S."/>
            <person name="Amaro C."/>
        </authorList>
    </citation>
    <scope>NUCLEOTIDE SEQUENCE</scope>
</reference>
<sequence>MLLVILMVLLIIQYEVSH</sequence>
<evidence type="ECO:0000313" key="1">
    <source>
        <dbReference type="EMBL" id="JAH37240.1"/>
    </source>
</evidence>
<proteinExistence type="predicted"/>
<dbReference type="EMBL" id="GBXM01071337">
    <property type="protein sequence ID" value="JAH37240.1"/>
    <property type="molecule type" value="Transcribed_RNA"/>
</dbReference>
<protein>
    <submittedName>
        <fullName evidence="1">Uncharacterized protein</fullName>
    </submittedName>
</protein>
<reference evidence="1" key="1">
    <citation type="submission" date="2014-11" db="EMBL/GenBank/DDBJ databases">
        <authorList>
            <person name="Amaro Gonzalez C."/>
        </authorList>
    </citation>
    <scope>NUCLEOTIDE SEQUENCE</scope>
</reference>